<dbReference type="AlphaFoldDB" id="A0AAD3DW18"/>
<feature type="region of interest" description="Disordered" evidence="1">
    <location>
        <begin position="75"/>
        <end position="113"/>
    </location>
</feature>
<keyword evidence="3" id="KW-1185">Reference proteome</keyword>
<evidence type="ECO:0000313" key="3">
    <source>
        <dbReference type="Proteomes" id="UP001054857"/>
    </source>
</evidence>
<feature type="compositionally biased region" description="Low complexity" evidence="1">
    <location>
        <begin position="104"/>
        <end position="113"/>
    </location>
</feature>
<evidence type="ECO:0000313" key="2">
    <source>
        <dbReference type="EMBL" id="GFR48913.1"/>
    </source>
</evidence>
<evidence type="ECO:0000256" key="1">
    <source>
        <dbReference type="SAM" id="MobiDB-lite"/>
    </source>
</evidence>
<dbReference type="EMBL" id="BMAR01000027">
    <property type="protein sequence ID" value="GFR48913.1"/>
    <property type="molecule type" value="Genomic_DNA"/>
</dbReference>
<feature type="non-terminal residue" evidence="2">
    <location>
        <position position="1"/>
    </location>
</feature>
<dbReference type="Proteomes" id="UP001054857">
    <property type="component" value="Unassembled WGS sequence"/>
</dbReference>
<reference evidence="2 3" key="1">
    <citation type="journal article" date="2021" name="Sci. Rep.">
        <title>Genome sequencing of the multicellular alga Astrephomene provides insights into convergent evolution of germ-soma differentiation.</title>
        <authorList>
            <person name="Yamashita S."/>
            <person name="Yamamoto K."/>
            <person name="Matsuzaki R."/>
            <person name="Suzuki S."/>
            <person name="Yamaguchi H."/>
            <person name="Hirooka S."/>
            <person name="Minakuchi Y."/>
            <person name="Miyagishima S."/>
            <person name="Kawachi M."/>
            <person name="Toyoda A."/>
            <person name="Nozaki H."/>
        </authorList>
    </citation>
    <scope>NUCLEOTIDE SEQUENCE [LARGE SCALE GENOMIC DNA]</scope>
    <source>
        <strain evidence="2 3">NIES-4017</strain>
    </source>
</reference>
<feature type="non-terminal residue" evidence="2">
    <location>
        <position position="124"/>
    </location>
</feature>
<accession>A0AAD3DW18</accession>
<protein>
    <submittedName>
        <fullName evidence="2">Uncharacterized protein</fullName>
    </submittedName>
</protein>
<organism evidence="2 3">
    <name type="scientific">Astrephomene gubernaculifera</name>
    <dbReference type="NCBI Taxonomy" id="47775"/>
    <lineage>
        <taxon>Eukaryota</taxon>
        <taxon>Viridiplantae</taxon>
        <taxon>Chlorophyta</taxon>
        <taxon>core chlorophytes</taxon>
        <taxon>Chlorophyceae</taxon>
        <taxon>CS clade</taxon>
        <taxon>Chlamydomonadales</taxon>
        <taxon>Astrephomenaceae</taxon>
        <taxon>Astrephomene</taxon>
    </lineage>
</organism>
<feature type="compositionally biased region" description="Low complexity" evidence="1">
    <location>
        <begin position="75"/>
        <end position="93"/>
    </location>
</feature>
<proteinExistence type="predicted"/>
<comment type="caution">
    <text evidence="2">The sequence shown here is derived from an EMBL/GenBank/DDBJ whole genome shotgun (WGS) entry which is preliminary data.</text>
</comment>
<sequence>RPVGSSLPPESVRLPPRLRVLQVRYMPDIAVLAALAALPYFTRLDCTAVRHPRGEICLDLGSIGLPGPPDLSAAAAATAAGSPTTTAITATPGNVRNGRGPLTSSVAAGPASTSASAAAAALSS</sequence>
<gene>
    <name evidence="2" type="ORF">Agub_g10862</name>
</gene>
<name>A0AAD3DW18_9CHLO</name>